<dbReference type="InterPro" id="IPR050832">
    <property type="entry name" value="Bact_Acetyltransf"/>
</dbReference>
<organism evidence="5 6">
    <name type="scientific">Salinispora arenicola</name>
    <dbReference type="NCBI Taxonomy" id="168697"/>
    <lineage>
        <taxon>Bacteria</taxon>
        <taxon>Bacillati</taxon>
        <taxon>Actinomycetota</taxon>
        <taxon>Actinomycetes</taxon>
        <taxon>Micromonosporales</taxon>
        <taxon>Micromonosporaceae</taxon>
        <taxon>Salinispora</taxon>
    </lineage>
</organism>
<name>A0A542XIT4_SALAC</name>
<dbReference type="EMBL" id="VFOL01000001">
    <property type="protein sequence ID" value="TQL35755.1"/>
    <property type="molecule type" value="Genomic_DNA"/>
</dbReference>
<dbReference type="Proteomes" id="UP000315983">
    <property type="component" value="Unassembled WGS sequence"/>
</dbReference>
<feature type="region of interest" description="Disordered" evidence="3">
    <location>
        <begin position="1"/>
        <end position="36"/>
    </location>
</feature>
<feature type="domain" description="N-acetyltransferase" evidence="4">
    <location>
        <begin position="50"/>
        <end position="201"/>
    </location>
</feature>
<dbReference type="Pfam" id="PF00583">
    <property type="entry name" value="Acetyltransf_1"/>
    <property type="match status" value="1"/>
</dbReference>
<keyword evidence="2" id="KW-0012">Acyltransferase</keyword>
<sequence length="374" mass="41511">MTRPTNTDRQAEPDDYPRSMRNQLLPPGSGKRQARRVMVRECDLRTASSAEIASLRDTLNAVLAADLPQDPPWQERSLREYLTEMMPGERRIAWVAEADPGEDGGVTTAGMANVLLLGSIGVLEVLVHPSARRSGVGRELVLTAARRVYQEGFQTIGVEAVGDTPSIAFFEALGFTKEYVETRSVLDLAGVDWAGLDKTAEGVSAGYHVQFHPGGLPDQLIDAYARAKAEARDVEDEELRPSSYDPQRLRDSLDCLHRRGMTPYIVLAVHEHTGEVAGLTEVVVPAQHPTRADQYDTIVVPDHRGYGIDRAIKARMLLELRSAEPQLTEVQTWNAQANEAMLKVNAELGYRPDREWCEYSVDVPELVHRLDAIH</sequence>
<comment type="caution">
    <text evidence="5">The sequence shown here is derived from an EMBL/GenBank/DDBJ whole genome shotgun (WGS) entry which is preliminary data.</text>
</comment>
<feature type="compositionally biased region" description="Basic and acidic residues" evidence="3">
    <location>
        <begin position="9"/>
        <end position="18"/>
    </location>
</feature>
<evidence type="ECO:0000256" key="2">
    <source>
        <dbReference type="ARBA" id="ARBA00023315"/>
    </source>
</evidence>
<dbReference type="GO" id="GO:0016747">
    <property type="term" value="F:acyltransferase activity, transferring groups other than amino-acyl groups"/>
    <property type="evidence" value="ECO:0007669"/>
    <property type="project" value="InterPro"/>
</dbReference>
<accession>A0A542XIT4</accession>
<dbReference type="AlphaFoldDB" id="A0A542XIT4"/>
<reference evidence="5 6" key="1">
    <citation type="submission" date="2019-06" db="EMBL/GenBank/DDBJ databases">
        <title>Sequencing the genomes of 1000 actinobacteria strains.</title>
        <authorList>
            <person name="Klenk H.-P."/>
        </authorList>
    </citation>
    <scope>NUCLEOTIDE SEQUENCE [LARGE SCALE GENOMIC DNA]</scope>
    <source>
        <strain evidence="5 6">DSM 44819</strain>
    </source>
</reference>
<gene>
    <name evidence="5" type="ORF">FB564_0821</name>
</gene>
<dbReference type="Gene3D" id="3.40.630.30">
    <property type="match status" value="1"/>
</dbReference>
<dbReference type="PANTHER" id="PTHR43877">
    <property type="entry name" value="AMINOALKYLPHOSPHONATE N-ACETYLTRANSFERASE-RELATED-RELATED"/>
    <property type="match status" value="1"/>
</dbReference>
<feature type="domain" description="N-acetyltransferase" evidence="4">
    <location>
        <begin position="218"/>
        <end position="373"/>
    </location>
</feature>
<evidence type="ECO:0000259" key="4">
    <source>
        <dbReference type="PROSITE" id="PS51186"/>
    </source>
</evidence>
<dbReference type="SUPFAM" id="SSF55729">
    <property type="entry name" value="Acyl-CoA N-acyltransferases (Nat)"/>
    <property type="match status" value="2"/>
</dbReference>
<dbReference type="PANTHER" id="PTHR43877:SF1">
    <property type="entry name" value="ACETYLTRANSFERASE"/>
    <property type="match status" value="1"/>
</dbReference>
<evidence type="ECO:0000313" key="5">
    <source>
        <dbReference type="EMBL" id="TQL35755.1"/>
    </source>
</evidence>
<protein>
    <submittedName>
        <fullName evidence="5">Acetyltransferase (GNAT) family protein</fullName>
    </submittedName>
</protein>
<dbReference type="InterPro" id="IPR000182">
    <property type="entry name" value="GNAT_dom"/>
</dbReference>
<evidence type="ECO:0000256" key="1">
    <source>
        <dbReference type="ARBA" id="ARBA00022679"/>
    </source>
</evidence>
<dbReference type="InterPro" id="IPR016181">
    <property type="entry name" value="Acyl_CoA_acyltransferase"/>
</dbReference>
<dbReference type="PROSITE" id="PS51186">
    <property type="entry name" value="GNAT"/>
    <property type="match status" value="2"/>
</dbReference>
<keyword evidence="1 5" id="KW-0808">Transferase</keyword>
<evidence type="ECO:0000256" key="3">
    <source>
        <dbReference type="SAM" id="MobiDB-lite"/>
    </source>
</evidence>
<evidence type="ECO:0000313" key="6">
    <source>
        <dbReference type="Proteomes" id="UP000315983"/>
    </source>
</evidence>
<proteinExistence type="predicted"/>